<keyword evidence="8" id="KW-0275">Fatty acid biosynthesis</keyword>
<keyword evidence="3" id="KW-0963">Cytoplasm</keyword>
<evidence type="ECO:0000256" key="4">
    <source>
        <dbReference type="ARBA" id="ARBA00022516"/>
    </source>
</evidence>
<evidence type="ECO:0000256" key="6">
    <source>
        <dbReference type="ARBA" id="ARBA00022832"/>
    </source>
</evidence>
<dbReference type="RefSeq" id="WP_112227640.1">
    <property type="nucleotide sequence ID" value="NZ_QLTT01000003.1"/>
</dbReference>
<sequence>MAALSGAPGRPARLLGIGTYRPAGAVTTDEVAARLGTSPEWVTSRTGVLRRRRAAEDETLVAMATSAAEKALSASGRHGSDVDFVLVATMTNPQPTPAVAPRVAHGLATSAAALDVNAACAGFCYALEFARTLIAGGAADCVVVVGADRMFDIVDPDDRNTAIVFGDGAAAVVVGTAEEPGIAPAVWGSAGEKSSALEVRPDFVTFATSPPAEGRPWLRMDGTAVARWVAGTIPQVVTSALDRAGVSWRDVAAFVPHQAGGRVIARVVDQLGLPEHVVVSDDFRDMGNTSAASVPLALASLRETGHVRPGDLAVLAGFGAGLAYASQVVRVP</sequence>
<reference evidence="12 13" key="1">
    <citation type="submission" date="2018-06" db="EMBL/GenBank/DDBJ databases">
        <title>Genomic Encyclopedia of Type Strains, Phase IV (KMG-IV): sequencing the most valuable type-strain genomes for metagenomic binning, comparative biology and taxonomic classification.</title>
        <authorList>
            <person name="Goeker M."/>
        </authorList>
    </citation>
    <scope>NUCLEOTIDE SEQUENCE [LARGE SCALE GENOMIC DNA]</scope>
    <source>
        <strain evidence="12 13">DSM 45479</strain>
    </source>
</reference>
<comment type="pathway">
    <text evidence="1">Lipid metabolism.</text>
</comment>
<dbReference type="InterPro" id="IPR013747">
    <property type="entry name" value="ACP_syn_III_C"/>
</dbReference>
<evidence type="ECO:0000256" key="8">
    <source>
        <dbReference type="ARBA" id="ARBA00023160"/>
    </source>
</evidence>
<evidence type="ECO:0000259" key="10">
    <source>
        <dbReference type="Pfam" id="PF08541"/>
    </source>
</evidence>
<proteinExistence type="inferred from homology"/>
<keyword evidence="4" id="KW-0444">Lipid biosynthesis</keyword>
<dbReference type="InterPro" id="IPR004655">
    <property type="entry name" value="FabH"/>
</dbReference>
<evidence type="ECO:0000256" key="7">
    <source>
        <dbReference type="ARBA" id="ARBA00023098"/>
    </source>
</evidence>
<dbReference type="Proteomes" id="UP000248714">
    <property type="component" value="Unassembled WGS sequence"/>
</dbReference>
<evidence type="ECO:0000256" key="1">
    <source>
        <dbReference type="ARBA" id="ARBA00005189"/>
    </source>
</evidence>
<dbReference type="SUPFAM" id="SSF53901">
    <property type="entry name" value="Thiolase-like"/>
    <property type="match status" value="1"/>
</dbReference>
<comment type="similarity">
    <text evidence="2">Belongs to the thiolase-like superfamily. FabH family.</text>
</comment>
<keyword evidence="7" id="KW-0443">Lipid metabolism</keyword>
<protein>
    <submittedName>
        <fullName evidence="12">3-oxoacyl-[acyl-carrier-protein] synthase III</fullName>
    </submittedName>
</protein>
<organism evidence="12 13">
    <name type="scientific">Lentzea atacamensis</name>
    <dbReference type="NCBI Taxonomy" id="531938"/>
    <lineage>
        <taxon>Bacteria</taxon>
        <taxon>Bacillati</taxon>
        <taxon>Actinomycetota</taxon>
        <taxon>Actinomycetes</taxon>
        <taxon>Pseudonocardiales</taxon>
        <taxon>Pseudonocardiaceae</taxon>
        <taxon>Lentzea</taxon>
    </lineage>
</organism>
<evidence type="ECO:0000313" key="12">
    <source>
        <dbReference type="EMBL" id="RAS67441.1"/>
    </source>
</evidence>
<dbReference type="CDD" id="cd00830">
    <property type="entry name" value="KAS_III"/>
    <property type="match status" value="1"/>
</dbReference>
<dbReference type="Gene3D" id="3.40.47.10">
    <property type="match status" value="2"/>
</dbReference>
<dbReference type="Pfam" id="PF08545">
    <property type="entry name" value="ACP_syn_III"/>
    <property type="match status" value="1"/>
</dbReference>
<evidence type="ECO:0000256" key="2">
    <source>
        <dbReference type="ARBA" id="ARBA00008642"/>
    </source>
</evidence>
<evidence type="ECO:0000259" key="11">
    <source>
        <dbReference type="Pfam" id="PF08545"/>
    </source>
</evidence>
<comment type="caution">
    <text evidence="12">The sequence shown here is derived from an EMBL/GenBank/DDBJ whole genome shotgun (WGS) entry which is preliminary data.</text>
</comment>
<keyword evidence="9" id="KW-0012">Acyltransferase</keyword>
<dbReference type="EMBL" id="QLTT01000003">
    <property type="protein sequence ID" value="RAS67441.1"/>
    <property type="molecule type" value="Genomic_DNA"/>
</dbReference>
<name>A0ABX9EER5_9PSEU</name>
<dbReference type="NCBIfam" id="NF006829">
    <property type="entry name" value="PRK09352.1"/>
    <property type="match status" value="1"/>
</dbReference>
<dbReference type="InterPro" id="IPR013751">
    <property type="entry name" value="ACP_syn_III_N"/>
</dbReference>
<keyword evidence="6" id="KW-0276">Fatty acid metabolism</keyword>
<feature type="domain" description="Beta-ketoacyl-[acyl-carrier-protein] synthase III C-terminal" evidence="10">
    <location>
        <begin position="241"/>
        <end position="330"/>
    </location>
</feature>
<dbReference type="InterPro" id="IPR016039">
    <property type="entry name" value="Thiolase-like"/>
</dbReference>
<keyword evidence="5" id="KW-0808">Transferase</keyword>
<evidence type="ECO:0000256" key="5">
    <source>
        <dbReference type="ARBA" id="ARBA00022679"/>
    </source>
</evidence>
<dbReference type="PANTHER" id="PTHR34069">
    <property type="entry name" value="3-OXOACYL-[ACYL-CARRIER-PROTEIN] SYNTHASE 3"/>
    <property type="match status" value="1"/>
</dbReference>
<evidence type="ECO:0000256" key="9">
    <source>
        <dbReference type="ARBA" id="ARBA00023315"/>
    </source>
</evidence>
<gene>
    <name evidence="12" type="ORF">C8D87_103780</name>
</gene>
<dbReference type="Pfam" id="PF08541">
    <property type="entry name" value="ACP_syn_III_C"/>
    <property type="match status" value="1"/>
</dbReference>
<evidence type="ECO:0000313" key="13">
    <source>
        <dbReference type="Proteomes" id="UP000248714"/>
    </source>
</evidence>
<keyword evidence="13" id="KW-1185">Reference proteome</keyword>
<accession>A0ABX9EER5</accession>
<feature type="domain" description="Beta-ketoacyl-[acyl-carrier-protein] synthase III N-terminal" evidence="11">
    <location>
        <begin position="114"/>
        <end position="191"/>
    </location>
</feature>
<evidence type="ECO:0000256" key="3">
    <source>
        <dbReference type="ARBA" id="ARBA00022490"/>
    </source>
</evidence>
<dbReference type="PANTHER" id="PTHR34069:SF2">
    <property type="entry name" value="BETA-KETOACYL-[ACYL-CARRIER-PROTEIN] SYNTHASE III"/>
    <property type="match status" value="1"/>
</dbReference>
<dbReference type="NCBIfam" id="TIGR00747">
    <property type="entry name" value="fabH"/>
    <property type="match status" value="1"/>
</dbReference>